<protein>
    <submittedName>
        <fullName evidence="3">LysM peptidoglycan-binding domain-containing protein</fullName>
    </submittedName>
</protein>
<dbReference type="Pfam" id="PF01476">
    <property type="entry name" value="LysM"/>
    <property type="match status" value="1"/>
</dbReference>
<dbReference type="PANTHER" id="PTHR34700">
    <property type="entry name" value="POTASSIUM BINDING PROTEIN KBP"/>
    <property type="match status" value="1"/>
</dbReference>
<accession>A0ABV8CFL5</accession>
<evidence type="ECO:0000313" key="4">
    <source>
        <dbReference type="Proteomes" id="UP001595758"/>
    </source>
</evidence>
<dbReference type="RefSeq" id="WP_382342718.1">
    <property type="nucleotide sequence ID" value="NZ_JBHSAB010000016.1"/>
</dbReference>
<dbReference type="InterPro" id="IPR036779">
    <property type="entry name" value="LysM_dom_sf"/>
</dbReference>
<dbReference type="InterPro" id="IPR052196">
    <property type="entry name" value="Bact_Kbp"/>
</dbReference>
<dbReference type="InterPro" id="IPR018392">
    <property type="entry name" value="LysM"/>
</dbReference>
<dbReference type="SUPFAM" id="SSF54106">
    <property type="entry name" value="LysM domain"/>
    <property type="match status" value="1"/>
</dbReference>
<organism evidence="3 4">
    <name type="scientific">Legionella dresdenensis</name>
    <dbReference type="NCBI Taxonomy" id="450200"/>
    <lineage>
        <taxon>Bacteria</taxon>
        <taxon>Pseudomonadati</taxon>
        <taxon>Pseudomonadota</taxon>
        <taxon>Gammaproteobacteria</taxon>
        <taxon>Legionellales</taxon>
        <taxon>Legionellaceae</taxon>
        <taxon>Legionella</taxon>
    </lineage>
</organism>
<dbReference type="CDD" id="cd00118">
    <property type="entry name" value="LysM"/>
    <property type="match status" value="1"/>
</dbReference>
<comment type="caution">
    <text evidence="3">The sequence shown here is derived from an EMBL/GenBank/DDBJ whole genome shotgun (WGS) entry which is preliminary data.</text>
</comment>
<evidence type="ECO:0000259" key="2">
    <source>
        <dbReference type="PROSITE" id="PS51782"/>
    </source>
</evidence>
<dbReference type="PROSITE" id="PS51782">
    <property type="entry name" value="LYSM"/>
    <property type="match status" value="1"/>
</dbReference>
<reference evidence="4" key="1">
    <citation type="journal article" date="2019" name="Int. J. Syst. Evol. Microbiol.">
        <title>The Global Catalogue of Microorganisms (GCM) 10K type strain sequencing project: providing services to taxonomists for standard genome sequencing and annotation.</title>
        <authorList>
            <consortium name="The Broad Institute Genomics Platform"/>
            <consortium name="The Broad Institute Genome Sequencing Center for Infectious Disease"/>
            <person name="Wu L."/>
            <person name="Ma J."/>
        </authorList>
    </citation>
    <scope>NUCLEOTIDE SEQUENCE [LARGE SCALE GENOMIC DNA]</scope>
    <source>
        <strain evidence="4">CCUG 59858</strain>
    </source>
</reference>
<keyword evidence="1" id="KW-0732">Signal</keyword>
<proteinExistence type="predicted"/>
<evidence type="ECO:0000313" key="3">
    <source>
        <dbReference type="EMBL" id="MFC3908951.1"/>
    </source>
</evidence>
<dbReference type="SMART" id="SM00257">
    <property type="entry name" value="LysM"/>
    <property type="match status" value="1"/>
</dbReference>
<gene>
    <name evidence="3" type="ORF">ACFORL_07680</name>
</gene>
<feature type="chain" id="PRO_5046123839" evidence="1">
    <location>
        <begin position="20"/>
        <end position="342"/>
    </location>
</feature>
<feature type="signal peptide" evidence="1">
    <location>
        <begin position="1"/>
        <end position="19"/>
    </location>
</feature>
<dbReference type="PANTHER" id="PTHR34700:SF4">
    <property type="entry name" value="PHAGE-LIKE ELEMENT PBSX PROTEIN XKDP"/>
    <property type="match status" value="1"/>
</dbReference>
<keyword evidence="4" id="KW-1185">Reference proteome</keyword>
<name>A0ABV8CFL5_9GAMM</name>
<dbReference type="Proteomes" id="UP001595758">
    <property type="component" value="Unassembled WGS sequence"/>
</dbReference>
<sequence length="342" mass="38336">MRYLLIALLLLALPVQASAVTLRSDYPKQYVVQPGDTLWSIACRYLEKPWEWKELWYANPQVKNPNRLHVGAVLRLSFSQNRPYIRVLSNGTVKLSPNIRRTAASETITTIRLTDIKPFFNESIVMDRDSLLSAPYVVSLPEERMLGGQGDEIYVKKLHPSPLMPRGATIPYAIYRPNCPYVEPKINRVIGYKATLVGYGELVKGGEPARVIITNITEGVRLKDRVLLNDFPDFKPYFIPKAPMTPIRGKIIDILGDYTQGAVGLVAVLNRGENVGLEPGDVLGIYSPAKLVPDPLIRGKSVRIPPERVGEVMVFRVFSETSFALVMRSVRAIHLKDCITNP</sequence>
<dbReference type="EMBL" id="JBHSAB010000016">
    <property type="protein sequence ID" value="MFC3908951.1"/>
    <property type="molecule type" value="Genomic_DNA"/>
</dbReference>
<evidence type="ECO:0000256" key="1">
    <source>
        <dbReference type="SAM" id="SignalP"/>
    </source>
</evidence>
<feature type="domain" description="LysM" evidence="2">
    <location>
        <begin position="28"/>
        <end position="76"/>
    </location>
</feature>
<dbReference type="Gene3D" id="3.10.350.10">
    <property type="entry name" value="LysM domain"/>
    <property type="match status" value="1"/>
</dbReference>